<reference evidence="2" key="1">
    <citation type="submission" date="2014-08" db="EMBL/GenBank/DDBJ databases">
        <authorList>
            <person name="Sharma Rahul"/>
            <person name="Thines Marco"/>
        </authorList>
    </citation>
    <scope>NUCLEOTIDE SEQUENCE</scope>
</reference>
<feature type="compositionally biased region" description="Polar residues" evidence="1">
    <location>
        <begin position="62"/>
        <end position="73"/>
    </location>
</feature>
<evidence type="ECO:0000256" key="1">
    <source>
        <dbReference type="SAM" id="MobiDB-lite"/>
    </source>
</evidence>
<feature type="compositionally biased region" description="Low complexity" evidence="1">
    <location>
        <begin position="51"/>
        <end position="61"/>
    </location>
</feature>
<evidence type="ECO:0000313" key="2">
    <source>
        <dbReference type="EMBL" id="CDZ97050.1"/>
    </source>
</evidence>
<proteinExistence type="predicted"/>
<name>A0A0F7SFI3_PHARH</name>
<protein>
    <submittedName>
        <fullName evidence="2">Uncharacterized protein</fullName>
    </submittedName>
</protein>
<accession>A0A0F7SFI3</accession>
<sequence length="468" mass="51286">MTARHDFSLVPNPANSNPPPKSKGSTVFRTPGNVILDPLSFPSVTTGKTVPSSSLPSPSASTTYTVPTPSWNDVSEDDGNEEEGRFETYPTIQPLDKDQFDQQRNRRLNQLEEVERATDGFEGIGWAGIVNKAQLYGVRKCLMDGATGGVCGIQGHGLKLVLIGYKYLACALLEKTDDVELSICQNSGEAVWMRSVPENLASIYDMFSHSITHVWSEEGLLLECFSNSRCIQSDSHPSGIPPYKLFTPTFWGHPPRLVHTDYGEAAVPSNKVWSWNPLGPEWTLSPYRMPGNITYIGYNIQNCTDTLVVPHADRQNAILLLAKKTKYFYLPAAWPLSWYATTRESTGLNIISGAYKTAEVGGDVDLPGGIEGVSRMGRVEYEKLLGSVKALVGIGSPPISPSPFNALCQGVPVILPYSGPSPTPEGWDLYDFEKIQHGPAASIGPPSIHSAGYDRERNRSEDFEIFNN</sequence>
<feature type="region of interest" description="Disordered" evidence="1">
    <location>
        <begin position="438"/>
        <end position="468"/>
    </location>
</feature>
<organism evidence="2">
    <name type="scientific">Phaffia rhodozyma</name>
    <name type="common">Yeast</name>
    <name type="synonym">Xanthophyllomyces dendrorhous</name>
    <dbReference type="NCBI Taxonomy" id="264483"/>
    <lineage>
        <taxon>Eukaryota</taxon>
        <taxon>Fungi</taxon>
        <taxon>Dikarya</taxon>
        <taxon>Basidiomycota</taxon>
        <taxon>Agaricomycotina</taxon>
        <taxon>Tremellomycetes</taxon>
        <taxon>Cystofilobasidiales</taxon>
        <taxon>Mrakiaceae</taxon>
        <taxon>Phaffia</taxon>
    </lineage>
</organism>
<feature type="region of interest" description="Disordered" evidence="1">
    <location>
        <begin position="1"/>
        <end position="86"/>
    </location>
</feature>
<dbReference type="EMBL" id="LN483167">
    <property type="protein sequence ID" value="CDZ97050.1"/>
    <property type="molecule type" value="Genomic_DNA"/>
</dbReference>
<feature type="compositionally biased region" description="Basic and acidic residues" evidence="1">
    <location>
        <begin position="452"/>
        <end position="462"/>
    </location>
</feature>
<dbReference type="AlphaFoldDB" id="A0A0F7SFI3"/>